<evidence type="ECO:0000313" key="3">
    <source>
        <dbReference type="Proteomes" id="UP001595885"/>
    </source>
</evidence>
<dbReference type="Proteomes" id="UP001595885">
    <property type="component" value="Unassembled WGS sequence"/>
</dbReference>
<evidence type="ECO:0000256" key="1">
    <source>
        <dbReference type="SAM" id="SignalP"/>
    </source>
</evidence>
<accession>A0ABV9P4K8</accession>
<feature type="signal peptide" evidence="1">
    <location>
        <begin position="1"/>
        <end position="20"/>
    </location>
</feature>
<gene>
    <name evidence="2" type="ORF">ACFO3U_03380</name>
</gene>
<comment type="caution">
    <text evidence="2">The sequence shown here is derived from an EMBL/GenBank/DDBJ whole genome shotgun (WGS) entry which is preliminary data.</text>
</comment>
<keyword evidence="3" id="KW-1185">Reference proteome</keyword>
<protein>
    <submittedName>
        <fullName evidence="2">Uncharacterized protein</fullName>
    </submittedName>
</protein>
<evidence type="ECO:0000313" key="2">
    <source>
        <dbReference type="EMBL" id="MFC4739027.1"/>
    </source>
</evidence>
<sequence>MKYFFSLYIMLLSLSGNLYANANHQAITHTLHEVLSQIDCNDSDTYQEEHFFVATFIQATLEKENELVFSSDNEVAEDEKLLSIKKDLTNSSYFSTVLYAEQLGCLCNNVKKRIIHGSLFVPFPTTKLNVLLGVYLI</sequence>
<reference evidence="3" key="1">
    <citation type="journal article" date="2019" name="Int. J. Syst. Evol. Microbiol.">
        <title>The Global Catalogue of Microorganisms (GCM) 10K type strain sequencing project: providing services to taxonomists for standard genome sequencing and annotation.</title>
        <authorList>
            <consortium name="The Broad Institute Genomics Platform"/>
            <consortium name="The Broad Institute Genome Sequencing Center for Infectious Disease"/>
            <person name="Wu L."/>
            <person name="Ma J."/>
        </authorList>
    </citation>
    <scope>NUCLEOTIDE SEQUENCE [LARGE SCALE GENOMIC DNA]</scope>
    <source>
        <strain evidence="3">CCUG 50349</strain>
    </source>
</reference>
<dbReference type="EMBL" id="JBHSGW010000002">
    <property type="protein sequence ID" value="MFC4739027.1"/>
    <property type="molecule type" value="Genomic_DNA"/>
</dbReference>
<name>A0ABV9P4K8_9FLAO</name>
<keyword evidence="1" id="KW-0732">Signal</keyword>
<organism evidence="2 3">
    <name type="scientific">Flavobacterium ponti</name>
    <dbReference type="NCBI Taxonomy" id="665133"/>
    <lineage>
        <taxon>Bacteria</taxon>
        <taxon>Pseudomonadati</taxon>
        <taxon>Bacteroidota</taxon>
        <taxon>Flavobacteriia</taxon>
        <taxon>Flavobacteriales</taxon>
        <taxon>Flavobacteriaceae</taxon>
        <taxon>Flavobacterium</taxon>
    </lineage>
</organism>
<proteinExistence type="predicted"/>
<feature type="chain" id="PRO_5045770714" evidence="1">
    <location>
        <begin position="21"/>
        <end position="137"/>
    </location>
</feature>
<dbReference type="RefSeq" id="WP_379738324.1">
    <property type="nucleotide sequence ID" value="NZ_JBHSGW010000002.1"/>
</dbReference>